<evidence type="ECO:0000313" key="1">
    <source>
        <dbReference type="EMBL" id="EAW08839.1"/>
    </source>
</evidence>
<protein>
    <submittedName>
        <fullName evidence="1">Uncharacterized protein</fullName>
    </submittedName>
</protein>
<dbReference type="VEuPathDB" id="FungiDB:ACLA_097800"/>
<dbReference type="RefSeq" id="XP_001270265.1">
    <property type="nucleotide sequence ID" value="XM_001270264.1"/>
</dbReference>
<dbReference type="KEGG" id="act:ACLA_097800"/>
<dbReference type="Proteomes" id="UP000006701">
    <property type="component" value="Unassembled WGS sequence"/>
</dbReference>
<evidence type="ECO:0000313" key="2">
    <source>
        <dbReference type="Proteomes" id="UP000006701"/>
    </source>
</evidence>
<proteinExistence type="predicted"/>
<name>A1CMQ2_ASPCL</name>
<gene>
    <name evidence="1" type="ORF">ACLA_097800</name>
</gene>
<accession>A1CMQ2</accession>
<dbReference type="AlphaFoldDB" id="A1CMQ2"/>
<reference evidence="1 2" key="1">
    <citation type="journal article" date="2008" name="PLoS Genet.">
        <title>Genomic islands in the pathogenic filamentous fungus Aspergillus fumigatus.</title>
        <authorList>
            <person name="Fedorova N.D."/>
            <person name="Khaldi N."/>
            <person name="Joardar V.S."/>
            <person name="Maiti R."/>
            <person name="Amedeo P."/>
            <person name="Anderson M.J."/>
            <person name="Crabtree J."/>
            <person name="Silva J.C."/>
            <person name="Badger J.H."/>
            <person name="Albarraq A."/>
            <person name="Angiuoli S."/>
            <person name="Bussey H."/>
            <person name="Bowyer P."/>
            <person name="Cotty P.J."/>
            <person name="Dyer P.S."/>
            <person name="Egan A."/>
            <person name="Galens K."/>
            <person name="Fraser-Liggett C.M."/>
            <person name="Haas B.J."/>
            <person name="Inman J.M."/>
            <person name="Kent R."/>
            <person name="Lemieux S."/>
            <person name="Malavazi I."/>
            <person name="Orvis J."/>
            <person name="Roemer T."/>
            <person name="Ronning C.M."/>
            <person name="Sundaram J.P."/>
            <person name="Sutton G."/>
            <person name="Turner G."/>
            <person name="Venter J.C."/>
            <person name="White O.R."/>
            <person name="Whitty B.R."/>
            <person name="Youngman P."/>
            <person name="Wolfe K.H."/>
            <person name="Goldman G.H."/>
            <person name="Wortman J.R."/>
            <person name="Jiang B."/>
            <person name="Denning D.W."/>
            <person name="Nierman W.C."/>
        </authorList>
    </citation>
    <scope>NUCLEOTIDE SEQUENCE [LARGE SCALE GENOMIC DNA]</scope>
    <source>
        <strain evidence="2">ATCC 1007 / CBS 513.65 / DSM 816 / NCTC 3887 / NRRL 1</strain>
    </source>
</reference>
<sequence length="72" mass="8252">MAARLRCQTGGWIDLHFSYQVSIRSRNNVYHTCNAGISSTKYQLSLIYPPAGHLMAHCFFYELGREQNSRKG</sequence>
<dbReference type="GeneID" id="4702289"/>
<keyword evidence="2" id="KW-1185">Reference proteome</keyword>
<organism evidence="1 2">
    <name type="scientific">Aspergillus clavatus (strain ATCC 1007 / CBS 513.65 / DSM 816 / NCTC 3887 / NRRL 1 / QM 1276 / 107)</name>
    <dbReference type="NCBI Taxonomy" id="344612"/>
    <lineage>
        <taxon>Eukaryota</taxon>
        <taxon>Fungi</taxon>
        <taxon>Dikarya</taxon>
        <taxon>Ascomycota</taxon>
        <taxon>Pezizomycotina</taxon>
        <taxon>Eurotiomycetes</taxon>
        <taxon>Eurotiomycetidae</taxon>
        <taxon>Eurotiales</taxon>
        <taxon>Aspergillaceae</taxon>
        <taxon>Aspergillus</taxon>
        <taxon>Aspergillus subgen. Fumigati</taxon>
    </lineage>
</organism>
<dbReference type="EMBL" id="DS027058">
    <property type="protein sequence ID" value="EAW08839.1"/>
    <property type="molecule type" value="Genomic_DNA"/>
</dbReference>
<dbReference type="HOGENOM" id="CLU_2721742_0_0_1"/>